<protein>
    <submittedName>
        <fullName evidence="1">Uncharacterized protein</fullName>
    </submittedName>
</protein>
<comment type="caution">
    <text evidence="1">The sequence shown here is derived from an EMBL/GenBank/DDBJ whole genome shotgun (WGS) entry which is preliminary data.</text>
</comment>
<dbReference type="Proteomes" id="UP001145114">
    <property type="component" value="Unassembled WGS sequence"/>
</dbReference>
<gene>
    <name evidence="1" type="ORF">EV182_007259</name>
</gene>
<name>A0ACC1HAW5_9FUNG</name>
<dbReference type="EMBL" id="JAMZIH010008440">
    <property type="protein sequence ID" value="KAJ1672181.1"/>
    <property type="molecule type" value="Genomic_DNA"/>
</dbReference>
<feature type="non-terminal residue" evidence="1">
    <location>
        <position position="309"/>
    </location>
</feature>
<sequence length="309" mass="34695">MELTSIPGPRPLAVPVGGNKAAPRWRSSIRLAAWLTFIIALIVALAQLPINPRNRNHCLDTITKGWWLRSEKHLWQPSGCTLHQYTPKDISKCYDSTQYALFIGDSNTRAKFYTFAAAIDPDFVSPGKAHSDIPVYRKDGSLAAYFIWDQYLISDKTNAVMSAEVPLVLGTHTLYRRPSLLVLGTGAWYLAYKDMSGGLTKWRQTVDSLADLIAKDASLHQIADAIYLSPMYPIDELATDARYRGKISPKEIDWVNSHLTSFSPYINIPTAWISMAKSSVNQTIDGLHYSDLVETQAMNIIYNHRCNDK</sequence>
<keyword evidence="2" id="KW-1185">Reference proteome</keyword>
<organism evidence="1 2">
    <name type="scientific">Spiromyces aspiralis</name>
    <dbReference type="NCBI Taxonomy" id="68401"/>
    <lineage>
        <taxon>Eukaryota</taxon>
        <taxon>Fungi</taxon>
        <taxon>Fungi incertae sedis</taxon>
        <taxon>Zoopagomycota</taxon>
        <taxon>Kickxellomycotina</taxon>
        <taxon>Kickxellomycetes</taxon>
        <taxon>Kickxellales</taxon>
        <taxon>Kickxellaceae</taxon>
        <taxon>Spiromyces</taxon>
    </lineage>
</organism>
<proteinExistence type="predicted"/>
<reference evidence="1" key="1">
    <citation type="submission" date="2022-06" db="EMBL/GenBank/DDBJ databases">
        <title>Phylogenomic reconstructions and comparative analyses of Kickxellomycotina fungi.</title>
        <authorList>
            <person name="Reynolds N.K."/>
            <person name="Stajich J.E."/>
            <person name="Barry K."/>
            <person name="Grigoriev I.V."/>
            <person name="Crous P."/>
            <person name="Smith M.E."/>
        </authorList>
    </citation>
    <scope>NUCLEOTIDE SEQUENCE</scope>
    <source>
        <strain evidence="1">RSA 2271</strain>
    </source>
</reference>
<accession>A0ACC1HAW5</accession>
<evidence type="ECO:0000313" key="1">
    <source>
        <dbReference type="EMBL" id="KAJ1672181.1"/>
    </source>
</evidence>
<evidence type="ECO:0000313" key="2">
    <source>
        <dbReference type="Proteomes" id="UP001145114"/>
    </source>
</evidence>